<sequence>MASAFGSGKPSRSSSAIVADRPSGHHDLKIDASLLDATSVPTGEFLLSCPFTVGGHRWRIVTYPNGDCPEAAGYFSVYLRLNEDVAEPVTAQMQFSVTVEKRALFFLK</sequence>
<keyword evidence="4" id="KW-1185">Reference proteome</keyword>
<dbReference type="EMBL" id="LWDX02009306">
    <property type="protein sequence ID" value="OEL36394.1"/>
    <property type="molecule type" value="Genomic_DNA"/>
</dbReference>
<dbReference type="Pfam" id="PF22486">
    <property type="entry name" value="MATH_2"/>
    <property type="match status" value="1"/>
</dbReference>
<dbReference type="CDD" id="cd00121">
    <property type="entry name" value="MATH"/>
    <property type="match status" value="1"/>
</dbReference>
<organism evidence="3 4">
    <name type="scientific">Dichanthelium oligosanthes</name>
    <dbReference type="NCBI Taxonomy" id="888268"/>
    <lineage>
        <taxon>Eukaryota</taxon>
        <taxon>Viridiplantae</taxon>
        <taxon>Streptophyta</taxon>
        <taxon>Embryophyta</taxon>
        <taxon>Tracheophyta</taxon>
        <taxon>Spermatophyta</taxon>
        <taxon>Magnoliopsida</taxon>
        <taxon>Liliopsida</taxon>
        <taxon>Poales</taxon>
        <taxon>Poaceae</taxon>
        <taxon>PACMAD clade</taxon>
        <taxon>Panicoideae</taxon>
        <taxon>Panicodae</taxon>
        <taxon>Paniceae</taxon>
        <taxon>Dichantheliinae</taxon>
        <taxon>Dichanthelium</taxon>
    </lineage>
</organism>
<dbReference type="Proteomes" id="UP000095767">
    <property type="component" value="Unassembled WGS sequence"/>
</dbReference>
<comment type="caution">
    <text evidence="3">The sequence shown here is derived from an EMBL/GenBank/DDBJ whole genome shotgun (WGS) entry which is preliminary data.</text>
</comment>
<feature type="domain" description="MATH" evidence="2">
    <location>
        <begin position="27"/>
        <end position="108"/>
    </location>
</feature>
<protein>
    <recommendedName>
        <fullName evidence="2">MATH domain-containing protein</fullName>
    </recommendedName>
</protein>
<evidence type="ECO:0000259" key="2">
    <source>
        <dbReference type="PROSITE" id="PS50144"/>
    </source>
</evidence>
<dbReference type="GO" id="GO:0016567">
    <property type="term" value="P:protein ubiquitination"/>
    <property type="evidence" value="ECO:0007669"/>
    <property type="project" value="InterPro"/>
</dbReference>
<accession>A0A1E5WGA4</accession>
<dbReference type="Gene3D" id="2.60.210.10">
    <property type="entry name" value="Apoptosis, Tumor Necrosis Factor Receptor Associated Protein 2, Chain A"/>
    <property type="match status" value="1"/>
</dbReference>
<dbReference type="AlphaFoldDB" id="A0A1E5WGA4"/>
<gene>
    <name evidence="3" type="ORF">BAE44_0002587</name>
</gene>
<evidence type="ECO:0000256" key="1">
    <source>
        <dbReference type="SAM" id="MobiDB-lite"/>
    </source>
</evidence>
<dbReference type="SUPFAM" id="SSF49599">
    <property type="entry name" value="TRAF domain-like"/>
    <property type="match status" value="1"/>
</dbReference>
<evidence type="ECO:0000313" key="4">
    <source>
        <dbReference type="Proteomes" id="UP000095767"/>
    </source>
</evidence>
<proteinExistence type="predicted"/>
<dbReference type="InterPro" id="IPR045005">
    <property type="entry name" value="BPM1-6"/>
</dbReference>
<dbReference type="InterPro" id="IPR008974">
    <property type="entry name" value="TRAF-like"/>
</dbReference>
<feature type="region of interest" description="Disordered" evidence="1">
    <location>
        <begin position="1"/>
        <end position="22"/>
    </location>
</feature>
<evidence type="ECO:0000313" key="3">
    <source>
        <dbReference type="EMBL" id="OEL36394.1"/>
    </source>
</evidence>
<name>A0A1E5WGA4_9POAL</name>
<reference evidence="3 4" key="1">
    <citation type="submission" date="2016-09" db="EMBL/GenBank/DDBJ databases">
        <title>The draft genome of Dichanthelium oligosanthes: A C3 panicoid grass species.</title>
        <authorList>
            <person name="Studer A.J."/>
            <person name="Schnable J.C."/>
            <person name="Brutnell T.P."/>
        </authorList>
    </citation>
    <scope>NUCLEOTIDE SEQUENCE [LARGE SCALE GENOMIC DNA]</scope>
    <source>
        <strain evidence="4">cv. Kellogg 1175</strain>
        <tissue evidence="3">Leaf</tissue>
    </source>
</reference>
<dbReference type="PANTHER" id="PTHR26379:SF187">
    <property type="entry name" value="OS07G0655300 PROTEIN"/>
    <property type="match status" value="1"/>
</dbReference>
<dbReference type="OrthoDB" id="692100at2759"/>
<dbReference type="PANTHER" id="PTHR26379">
    <property type="entry name" value="BTB/POZ AND MATH DOMAIN-CONTAINING PROTEIN 1"/>
    <property type="match status" value="1"/>
</dbReference>
<dbReference type="InterPro" id="IPR002083">
    <property type="entry name" value="MATH/TRAF_dom"/>
</dbReference>
<dbReference type="STRING" id="888268.A0A1E5WGA4"/>
<dbReference type="PROSITE" id="PS50144">
    <property type="entry name" value="MATH"/>
    <property type="match status" value="1"/>
</dbReference>